<protein>
    <submittedName>
        <fullName evidence="2">Uncharacterized protein</fullName>
    </submittedName>
</protein>
<accession>A0A835YYE8</accession>
<reference evidence="2" key="1">
    <citation type="submission" date="2021-02" db="EMBL/GenBank/DDBJ databases">
        <title>First Annotated Genome of the Yellow-green Alga Tribonema minus.</title>
        <authorList>
            <person name="Mahan K.M."/>
        </authorList>
    </citation>
    <scope>NUCLEOTIDE SEQUENCE</scope>
    <source>
        <strain evidence="2">UTEX B ZZ1240</strain>
    </source>
</reference>
<dbReference type="AlphaFoldDB" id="A0A835YYE8"/>
<keyword evidence="3" id="KW-1185">Reference proteome</keyword>
<evidence type="ECO:0000313" key="2">
    <source>
        <dbReference type="EMBL" id="KAG5181730.1"/>
    </source>
</evidence>
<feature type="region of interest" description="Disordered" evidence="1">
    <location>
        <begin position="568"/>
        <end position="592"/>
    </location>
</feature>
<feature type="compositionally biased region" description="Basic and acidic residues" evidence="1">
    <location>
        <begin position="315"/>
        <end position="336"/>
    </location>
</feature>
<dbReference type="EMBL" id="JAFCMP010000301">
    <property type="protein sequence ID" value="KAG5181730.1"/>
    <property type="molecule type" value="Genomic_DNA"/>
</dbReference>
<evidence type="ECO:0000256" key="1">
    <source>
        <dbReference type="SAM" id="MobiDB-lite"/>
    </source>
</evidence>
<gene>
    <name evidence="2" type="ORF">JKP88DRAFT_246097</name>
</gene>
<proteinExistence type="predicted"/>
<name>A0A835YYE8_9STRA</name>
<dbReference type="Proteomes" id="UP000664859">
    <property type="component" value="Unassembled WGS sequence"/>
</dbReference>
<sequence>MMWHALTLNLVMQQGKRPVVATCSQQMGHEQGLAKQRSLTFSFHNQIGNSITTGGRSTADGRNRCNQPLPANAALAIAARELFLAAMNTAAALLRLALAALPLLMSTSTASLLDCRRLHLRDIMRNSYISMSSLTSRDCALHGAAHQLSQRSWCSWRIQHPILKSQEVEVGIAARTLGQRCRQRSKKLRHSSCWRCTCFTMVPALAKAMHARTSAGSCQMPVAVLEPKGGERRRKTSAAAAAPEASARIIATLGAMSFKLKYRLFSCPAVQAASKDPAGATSVNGTPLDPCDCTAADSSGTNDGGVSKTRKKARHVEDDGRPSDFHKRLAAIEKRSGSSMSADEPGPPGTPSFAVSSEESSSPDSAAAAAPDRYHGPIVTLKFGYGSHAKYVGTDMTVDDVMAFAQQNANKGLSNIKGLPCGTCNSTFTSVRGIVNTKPKNPDDAPTEPHVRIDCHRSEVQLQKLPGPGSSGRFVPRFNPCLACPNCKEQLGDVLLAGGLPAPTAVDIEHAFFTCNCGQPLLPLISSDQASAICPTCNHKSRVKCLCTECQGELPSRHVSYGFTKKNEATAGKKRANAESRQETARQVPGVSRIRSGSLQNSLLGVPAQSFAMLPTSYQQGMGMATPLLLPVPEPVPQPPASSVGAFLGSPDPAYGGRAVAAMQRRIGLAVQPQGGGGLDTAFAAFSVRIPARAMLAENAQVLRAAAAREESLALRTVRASQENGAAAAVQNGAMPAARAAAVNDGGSATDADLAGALYAIIEARADAFPDHKKFWKQLRRALLQPEQLTGPAQLAVRIYRSAVTGGGGAIAPVDITDFTVQDTLMRDIITDVVGEDSET</sequence>
<evidence type="ECO:0000313" key="3">
    <source>
        <dbReference type="Proteomes" id="UP000664859"/>
    </source>
</evidence>
<comment type="caution">
    <text evidence="2">The sequence shown here is derived from an EMBL/GenBank/DDBJ whole genome shotgun (WGS) entry which is preliminary data.</text>
</comment>
<feature type="compositionally biased region" description="Low complexity" evidence="1">
    <location>
        <begin position="356"/>
        <end position="371"/>
    </location>
</feature>
<organism evidence="2 3">
    <name type="scientific">Tribonema minus</name>
    <dbReference type="NCBI Taxonomy" id="303371"/>
    <lineage>
        <taxon>Eukaryota</taxon>
        <taxon>Sar</taxon>
        <taxon>Stramenopiles</taxon>
        <taxon>Ochrophyta</taxon>
        <taxon>PX clade</taxon>
        <taxon>Xanthophyceae</taxon>
        <taxon>Tribonematales</taxon>
        <taxon>Tribonemataceae</taxon>
        <taxon>Tribonema</taxon>
    </lineage>
</organism>
<feature type="region of interest" description="Disordered" evidence="1">
    <location>
        <begin position="295"/>
        <end position="371"/>
    </location>
</feature>